<evidence type="ECO:0000256" key="3">
    <source>
        <dbReference type="ARBA" id="ARBA00023163"/>
    </source>
</evidence>
<keyword evidence="3" id="KW-0804">Transcription</keyword>
<dbReference type="PROSITE" id="PS01124">
    <property type="entry name" value="HTH_ARAC_FAMILY_2"/>
    <property type="match status" value="1"/>
</dbReference>
<keyword evidence="1" id="KW-0805">Transcription regulation</keyword>
<proteinExistence type="predicted"/>
<evidence type="ECO:0000313" key="5">
    <source>
        <dbReference type="EMBL" id="GEM05232.1"/>
    </source>
</evidence>
<accession>A0A1I6UFY8</accession>
<dbReference type="PANTHER" id="PTHR43280">
    <property type="entry name" value="ARAC-FAMILY TRANSCRIPTIONAL REGULATOR"/>
    <property type="match status" value="1"/>
</dbReference>
<dbReference type="PROSITE" id="PS00041">
    <property type="entry name" value="HTH_ARAC_FAMILY_1"/>
    <property type="match status" value="1"/>
</dbReference>
<evidence type="ECO:0000256" key="1">
    <source>
        <dbReference type="ARBA" id="ARBA00023015"/>
    </source>
</evidence>
<keyword evidence="8" id="KW-1185">Reference proteome</keyword>
<dbReference type="SUPFAM" id="SSF46689">
    <property type="entry name" value="Homeodomain-like"/>
    <property type="match status" value="2"/>
</dbReference>
<reference evidence="6 7" key="1">
    <citation type="submission" date="2016-10" db="EMBL/GenBank/DDBJ databases">
        <authorList>
            <person name="de Groot N.N."/>
        </authorList>
    </citation>
    <scope>NUCLEOTIDE SEQUENCE [LARGE SCALE GENOMIC DNA]</scope>
    <source>
        <strain evidence="6 7">DSM 17074</strain>
    </source>
</reference>
<gene>
    <name evidence="5" type="ORF">HMI01_22200</name>
    <name evidence="6" type="ORF">SAMN05421668_1265</name>
</gene>
<name>A0A1I6UFY8_9BACI</name>
<reference evidence="5 8" key="2">
    <citation type="submission" date="2019-07" db="EMBL/GenBank/DDBJ databases">
        <title>Whole genome shotgun sequence of Halolactibacillus miurensis NBRC 100873.</title>
        <authorList>
            <person name="Hosoyama A."/>
            <person name="Uohara A."/>
            <person name="Ohji S."/>
            <person name="Ichikawa N."/>
        </authorList>
    </citation>
    <scope>NUCLEOTIDE SEQUENCE [LARGE SCALE GENOMIC DNA]</scope>
    <source>
        <strain evidence="5 8">NBRC 100873</strain>
    </source>
</reference>
<dbReference type="PRINTS" id="PR00032">
    <property type="entry name" value="HTHARAC"/>
</dbReference>
<feature type="domain" description="HTH araC/xylS-type" evidence="4">
    <location>
        <begin position="124"/>
        <end position="222"/>
    </location>
</feature>
<dbReference type="Proteomes" id="UP000321773">
    <property type="component" value="Unassembled WGS sequence"/>
</dbReference>
<dbReference type="InterPro" id="IPR018060">
    <property type="entry name" value="HTH_AraC"/>
</dbReference>
<dbReference type="Gene3D" id="1.10.10.60">
    <property type="entry name" value="Homeodomain-like"/>
    <property type="match status" value="2"/>
</dbReference>
<dbReference type="Pfam" id="PF12833">
    <property type="entry name" value="HTH_18"/>
    <property type="match status" value="1"/>
</dbReference>
<dbReference type="EMBL" id="BJWJ01000027">
    <property type="protein sequence ID" value="GEM05232.1"/>
    <property type="molecule type" value="Genomic_DNA"/>
</dbReference>
<dbReference type="InterPro" id="IPR009057">
    <property type="entry name" value="Homeodomain-like_sf"/>
</dbReference>
<dbReference type="InterPro" id="IPR018062">
    <property type="entry name" value="HTH_AraC-typ_CS"/>
</dbReference>
<dbReference type="GO" id="GO:0003700">
    <property type="term" value="F:DNA-binding transcription factor activity"/>
    <property type="evidence" value="ECO:0007669"/>
    <property type="project" value="InterPro"/>
</dbReference>
<keyword evidence="2 6" id="KW-0238">DNA-binding</keyword>
<sequence>MEETFIGDATVFVPEMDLLLDRGDLVAIEEILTKKHLTEVAEDKAVSVKRIDLYIWQAILVRRLSSQSHQVVKDIIHDRYNDFYHRIGLCQTLVSCQRLEKELFYTYINGEKVQSEVTYHRTLNHILTYIHLHIEAPFTLNDMVESLRLTKPYISQLFKQETGQTVMSYVTDVKINRAKVLLQDTDLSILVISERLGYYDSSHFGRVFKKVTGLTPRAFRQQNSELVDKRMR</sequence>
<dbReference type="InterPro" id="IPR020449">
    <property type="entry name" value="Tscrpt_reg_AraC-type_HTH"/>
</dbReference>
<evidence type="ECO:0000313" key="7">
    <source>
        <dbReference type="Proteomes" id="UP000199139"/>
    </source>
</evidence>
<evidence type="ECO:0000313" key="6">
    <source>
        <dbReference type="EMBL" id="SFT00321.1"/>
    </source>
</evidence>
<dbReference type="RefSeq" id="WP_062321334.1">
    <property type="nucleotide sequence ID" value="NZ_BJWJ01000027.1"/>
</dbReference>
<evidence type="ECO:0000259" key="4">
    <source>
        <dbReference type="PROSITE" id="PS01124"/>
    </source>
</evidence>
<protein>
    <submittedName>
        <fullName evidence="6">AraC-type DNA-binding protein</fullName>
    </submittedName>
</protein>
<evidence type="ECO:0000256" key="2">
    <source>
        <dbReference type="ARBA" id="ARBA00023125"/>
    </source>
</evidence>
<evidence type="ECO:0000313" key="8">
    <source>
        <dbReference type="Proteomes" id="UP000321773"/>
    </source>
</evidence>
<dbReference type="EMBL" id="FPAI01000026">
    <property type="protein sequence ID" value="SFT00321.1"/>
    <property type="molecule type" value="Genomic_DNA"/>
</dbReference>
<dbReference type="SMART" id="SM00342">
    <property type="entry name" value="HTH_ARAC"/>
    <property type="match status" value="1"/>
</dbReference>
<dbReference type="Proteomes" id="UP000199139">
    <property type="component" value="Unassembled WGS sequence"/>
</dbReference>
<dbReference type="GO" id="GO:0043565">
    <property type="term" value="F:sequence-specific DNA binding"/>
    <property type="evidence" value="ECO:0007669"/>
    <property type="project" value="InterPro"/>
</dbReference>
<dbReference type="STRING" id="306541.SAMN05421668_1265"/>
<organism evidence="6 7">
    <name type="scientific">Halolactibacillus miurensis</name>
    <dbReference type="NCBI Taxonomy" id="306541"/>
    <lineage>
        <taxon>Bacteria</taxon>
        <taxon>Bacillati</taxon>
        <taxon>Bacillota</taxon>
        <taxon>Bacilli</taxon>
        <taxon>Bacillales</taxon>
        <taxon>Bacillaceae</taxon>
        <taxon>Halolactibacillus</taxon>
    </lineage>
</organism>
<dbReference type="PANTHER" id="PTHR43280:SF28">
    <property type="entry name" value="HTH-TYPE TRANSCRIPTIONAL ACTIVATOR RHAS"/>
    <property type="match status" value="1"/>
</dbReference>
<dbReference type="AlphaFoldDB" id="A0A1I6UFY8"/>